<proteinExistence type="predicted"/>
<evidence type="ECO:0000313" key="1">
    <source>
        <dbReference type="EMBL" id="KPC60164.1"/>
    </source>
</evidence>
<protein>
    <submittedName>
        <fullName evidence="1">Uncharacterized protein</fullName>
    </submittedName>
</protein>
<dbReference type="EMBL" id="LGKG01000164">
    <property type="protein sequence ID" value="KPC60164.1"/>
    <property type="molecule type" value="Genomic_DNA"/>
</dbReference>
<gene>
    <name evidence="1" type="ORF">ADL29_30910</name>
</gene>
<dbReference type="PATRIC" id="fig|66876.3.peg.6813"/>
<organism evidence="1 2">
    <name type="scientific">Streptomyces chattanoogensis</name>
    <dbReference type="NCBI Taxonomy" id="66876"/>
    <lineage>
        <taxon>Bacteria</taxon>
        <taxon>Bacillati</taxon>
        <taxon>Actinomycetota</taxon>
        <taxon>Actinomycetes</taxon>
        <taxon>Kitasatosporales</taxon>
        <taxon>Streptomycetaceae</taxon>
        <taxon>Streptomyces</taxon>
    </lineage>
</organism>
<dbReference type="Proteomes" id="UP000037982">
    <property type="component" value="Unassembled WGS sequence"/>
</dbReference>
<comment type="caution">
    <text evidence="1">The sequence shown here is derived from an EMBL/GenBank/DDBJ whole genome shotgun (WGS) entry which is preliminary data.</text>
</comment>
<accession>A0A0N0XRW3</accession>
<sequence>MFDRAESREPSAELFYLPGAEAGSLTLGLVWCVQRTGDRLITRPVFLPAAAMGDVSHHLPREAWAIF</sequence>
<keyword evidence="2" id="KW-1185">Reference proteome</keyword>
<dbReference type="AlphaFoldDB" id="A0A0N0XRW3"/>
<name>A0A0N0XRW3_9ACTN</name>
<reference evidence="2" key="1">
    <citation type="submission" date="2015-07" db="EMBL/GenBank/DDBJ databases">
        <authorList>
            <person name="Ju K.-S."/>
            <person name="Doroghazi J.R."/>
            <person name="Metcalf W.W."/>
        </authorList>
    </citation>
    <scope>NUCLEOTIDE SEQUENCE [LARGE SCALE GENOMIC DNA]</scope>
    <source>
        <strain evidence="2">NRRL ISP-5002</strain>
    </source>
</reference>
<evidence type="ECO:0000313" key="2">
    <source>
        <dbReference type="Proteomes" id="UP000037982"/>
    </source>
</evidence>